<name>A0ABS6ASV4_9NOCA</name>
<dbReference type="InterPro" id="IPR036390">
    <property type="entry name" value="WH_DNA-bd_sf"/>
</dbReference>
<accession>A0ABS6ASV4</accession>
<gene>
    <name evidence="1" type="ORF">KO481_02155</name>
</gene>
<dbReference type="SUPFAM" id="SSF46785">
    <property type="entry name" value="Winged helix' DNA-binding domain"/>
    <property type="match status" value="1"/>
</dbReference>
<evidence type="ECO:0000313" key="2">
    <source>
        <dbReference type="Proteomes" id="UP000733379"/>
    </source>
</evidence>
<evidence type="ECO:0008006" key="3">
    <source>
        <dbReference type="Google" id="ProtNLM"/>
    </source>
</evidence>
<sequence length="82" mass="9050">MRFGQSAQSVVLRILHPGGLLSAVQIQRQAQLTGWSTRNALARLQARGLVVPIPYKGCWQISDRGRGAVAAMPIESWRSHSR</sequence>
<reference evidence="1 2" key="1">
    <citation type="submission" date="2021-06" db="EMBL/GenBank/DDBJ databases">
        <title>Actinomycetes sequencing.</title>
        <authorList>
            <person name="Shan Q."/>
        </authorList>
    </citation>
    <scope>NUCLEOTIDE SEQUENCE [LARGE SCALE GENOMIC DNA]</scope>
    <source>
        <strain evidence="1 2">NEAU-G5</strain>
    </source>
</reference>
<keyword evidence="2" id="KW-1185">Reference proteome</keyword>
<dbReference type="Proteomes" id="UP000733379">
    <property type="component" value="Unassembled WGS sequence"/>
</dbReference>
<organism evidence="1 2">
    <name type="scientific">Nocardia albiluteola</name>
    <dbReference type="NCBI Taxonomy" id="2842303"/>
    <lineage>
        <taxon>Bacteria</taxon>
        <taxon>Bacillati</taxon>
        <taxon>Actinomycetota</taxon>
        <taxon>Actinomycetes</taxon>
        <taxon>Mycobacteriales</taxon>
        <taxon>Nocardiaceae</taxon>
        <taxon>Nocardia</taxon>
    </lineage>
</organism>
<comment type="caution">
    <text evidence="1">The sequence shown here is derived from an EMBL/GenBank/DDBJ whole genome shotgun (WGS) entry which is preliminary data.</text>
</comment>
<dbReference type="EMBL" id="JAHKNI010000001">
    <property type="protein sequence ID" value="MBU3060326.1"/>
    <property type="molecule type" value="Genomic_DNA"/>
</dbReference>
<evidence type="ECO:0000313" key="1">
    <source>
        <dbReference type="EMBL" id="MBU3060326.1"/>
    </source>
</evidence>
<dbReference type="RefSeq" id="WP_215915207.1">
    <property type="nucleotide sequence ID" value="NZ_JAHKNI010000001.1"/>
</dbReference>
<proteinExistence type="predicted"/>
<protein>
    <recommendedName>
        <fullName evidence="3">HTH marR-type domain-containing protein</fullName>
    </recommendedName>
</protein>